<dbReference type="EMBL" id="JARJLM010000500">
    <property type="protein sequence ID" value="MDF3837303.1"/>
    <property type="molecule type" value="Genomic_DNA"/>
</dbReference>
<dbReference type="Proteomes" id="UP001216674">
    <property type="component" value="Unassembled WGS sequence"/>
</dbReference>
<accession>A0ABT6AXI1</accession>
<name>A0ABT6AXI1_9BURK</name>
<comment type="caution">
    <text evidence="3">The sequence shown here is derived from an EMBL/GenBank/DDBJ whole genome shotgun (WGS) entry which is preliminary data.</text>
</comment>
<gene>
    <name evidence="3" type="ORF">P3W85_30780</name>
</gene>
<evidence type="ECO:0000256" key="1">
    <source>
        <dbReference type="SAM" id="MobiDB-lite"/>
    </source>
</evidence>
<protein>
    <submittedName>
        <fullName evidence="3">DUF1266 domain-containing protein</fullName>
    </submittedName>
</protein>
<feature type="domain" description="DUF1266" evidence="2">
    <location>
        <begin position="98"/>
        <end position="274"/>
    </location>
</feature>
<dbReference type="Pfam" id="PF06889">
    <property type="entry name" value="DUF1266"/>
    <property type="match status" value="1"/>
</dbReference>
<dbReference type="RefSeq" id="WP_276267543.1">
    <property type="nucleotide sequence ID" value="NZ_JARJLM010000500.1"/>
</dbReference>
<reference evidence="3 4" key="1">
    <citation type="submission" date="2023-03" db="EMBL/GenBank/DDBJ databases">
        <title>Draft assemblies of triclosan tolerant bacteria isolated from returned activated sludge.</title>
        <authorList>
            <person name="Van Hamelsveld S."/>
        </authorList>
    </citation>
    <scope>NUCLEOTIDE SEQUENCE [LARGE SCALE GENOMIC DNA]</scope>
    <source>
        <strain evidence="3 4">GW210010_S58</strain>
    </source>
</reference>
<keyword evidence="4" id="KW-1185">Reference proteome</keyword>
<evidence type="ECO:0000259" key="2">
    <source>
        <dbReference type="Pfam" id="PF06889"/>
    </source>
</evidence>
<sequence length="282" mass="30227">MRSLPWLVAASLLLLLAGAAGRGRKRRALKALPPPGPGHRPNPRAGERGHGMPADGAAPAGGACTRSLLVGLLHDQCLSLKVDALASGADPRKQAEALASAWHIHTAGEARGTLAWLLEEGHRALYPQVCRILFAVPRAERERQIVLLDDVFDPVHLALCVDNLERAMPALRASRFVASGADLARGVLAWDMGRAIHVARLAYDCGMQNEAQAWAVIERAAAMVFAHLESWEAVAGSYLLGRAMWGGPGTGLKRHLSFGQRCLDDPASPWRAVPYRAAPPRA</sequence>
<dbReference type="InterPro" id="IPR009677">
    <property type="entry name" value="DUF1266"/>
</dbReference>
<feature type="region of interest" description="Disordered" evidence="1">
    <location>
        <begin position="27"/>
        <end position="58"/>
    </location>
</feature>
<proteinExistence type="predicted"/>
<organism evidence="3 4">
    <name type="scientific">Cupriavidus basilensis</name>
    <dbReference type="NCBI Taxonomy" id="68895"/>
    <lineage>
        <taxon>Bacteria</taxon>
        <taxon>Pseudomonadati</taxon>
        <taxon>Pseudomonadota</taxon>
        <taxon>Betaproteobacteria</taxon>
        <taxon>Burkholderiales</taxon>
        <taxon>Burkholderiaceae</taxon>
        <taxon>Cupriavidus</taxon>
    </lineage>
</organism>
<evidence type="ECO:0000313" key="3">
    <source>
        <dbReference type="EMBL" id="MDF3837303.1"/>
    </source>
</evidence>
<evidence type="ECO:0000313" key="4">
    <source>
        <dbReference type="Proteomes" id="UP001216674"/>
    </source>
</evidence>